<evidence type="ECO:0000256" key="5">
    <source>
        <dbReference type="ARBA" id="ARBA00023136"/>
    </source>
</evidence>
<proteinExistence type="predicted"/>
<keyword evidence="3 6" id="KW-0812">Transmembrane</keyword>
<dbReference type="Proteomes" id="UP000257479">
    <property type="component" value="Unassembled WGS sequence"/>
</dbReference>
<dbReference type="InterPro" id="IPR001851">
    <property type="entry name" value="ABC_transp_permease"/>
</dbReference>
<keyword evidence="2" id="KW-1003">Cell membrane</keyword>
<evidence type="ECO:0000256" key="3">
    <source>
        <dbReference type="ARBA" id="ARBA00022692"/>
    </source>
</evidence>
<evidence type="ECO:0000256" key="6">
    <source>
        <dbReference type="SAM" id="Phobius"/>
    </source>
</evidence>
<dbReference type="CDD" id="cd06581">
    <property type="entry name" value="TM_PBP1_LivM_like"/>
    <property type="match status" value="1"/>
</dbReference>
<evidence type="ECO:0000256" key="4">
    <source>
        <dbReference type="ARBA" id="ARBA00022989"/>
    </source>
</evidence>
<sequence>MRSPWGRVLKGIREDEDAVRSLGKSSYAYKMQALIIGGVLGGIGGILTVLPASVQPDGFSRTLTFNLWTIMLLGGAATIFGPLLGAIIFFVVRIAIVQIMGEFIPTSILNTQQTQALSWVFIGVALMLIVIFRPQGILGKKKELSFNA</sequence>
<gene>
    <name evidence="7" type="ORF">DCP95_08370</name>
</gene>
<feature type="transmembrane region" description="Helical" evidence="6">
    <location>
        <begin position="31"/>
        <end position="53"/>
    </location>
</feature>
<feature type="non-terminal residue" evidence="7">
    <location>
        <position position="1"/>
    </location>
</feature>
<feature type="transmembrane region" description="Helical" evidence="6">
    <location>
        <begin position="116"/>
        <end position="132"/>
    </location>
</feature>
<dbReference type="EMBL" id="DMNG01000142">
    <property type="protein sequence ID" value="HAN24571.1"/>
    <property type="molecule type" value="Genomic_DNA"/>
</dbReference>
<keyword evidence="4 6" id="KW-1133">Transmembrane helix</keyword>
<dbReference type="GO" id="GO:0015658">
    <property type="term" value="F:branched-chain amino acid transmembrane transporter activity"/>
    <property type="evidence" value="ECO:0007669"/>
    <property type="project" value="InterPro"/>
</dbReference>
<accession>A0A3C1KD30</accession>
<dbReference type="InterPro" id="IPR043428">
    <property type="entry name" value="LivM-like"/>
</dbReference>
<feature type="transmembrane region" description="Helical" evidence="6">
    <location>
        <begin position="65"/>
        <end position="96"/>
    </location>
</feature>
<protein>
    <submittedName>
        <fullName evidence="7">Branched-chain amino acid ABC transporter permease</fullName>
    </submittedName>
</protein>
<evidence type="ECO:0000256" key="2">
    <source>
        <dbReference type="ARBA" id="ARBA00022475"/>
    </source>
</evidence>
<dbReference type="GO" id="GO:0005886">
    <property type="term" value="C:plasma membrane"/>
    <property type="evidence" value="ECO:0007669"/>
    <property type="project" value="UniProtKB-SubCell"/>
</dbReference>
<organism evidence="7 8">
    <name type="scientific">Microbacterium ginsengisoli</name>
    <dbReference type="NCBI Taxonomy" id="400772"/>
    <lineage>
        <taxon>Bacteria</taxon>
        <taxon>Bacillati</taxon>
        <taxon>Actinomycetota</taxon>
        <taxon>Actinomycetes</taxon>
        <taxon>Micrococcales</taxon>
        <taxon>Microbacteriaceae</taxon>
        <taxon>Microbacterium</taxon>
    </lineage>
</organism>
<comment type="subcellular location">
    <subcellularLocation>
        <location evidence="1">Cell membrane</location>
        <topology evidence="1">Multi-pass membrane protein</topology>
    </subcellularLocation>
</comment>
<dbReference type="PANTHER" id="PTHR30482:SF1">
    <property type="entry name" value="BRANCHED-CHAIN AMINO ACID TRANSPORT PERMEASE PROTEIN LIVM-RELATED"/>
    <property type="match status" value="1"/>
</dbReference>
<comment type="caution">
    <text evidence="7">The sequence shown here is derived from an EMBL/GenBank/DDBJ whole genome shotgun (WGS) entry which is preliminary data.</text>
</comment>
<name>A0A3C1KD30_9MICO</name>
<keyword evidence="5 6" id="KW-0472">Membrane</keyword>
<evidence type="ECO:0000313" key="7">
    <source>
        <dbReference type="EMBL" id="HAN24571.1"/>
    </source>
</evidence>
<dbReference type="PANTHER" id="PTHR30482">
    <property type="entry name" value="HIGH-AFFINITY BRANCHED-CHAIN AMINO ACID TRANSPORT SYSTEM PERMEASE"/>
    <property type="match status" value="1"/>
</dbReference>
<evidence type="ECO:0000256" key="1">
    <source>
        <dbReference type="ARBA" id="ARBA00004651"/>
    </source>
</evidence>
<evidence type="ECO:0000313" key="8">
    <source>
        <dbReference type="Proteomes" id="UP000257479"/>
    </source>
</evidence>
<dbReference type="Pfam" id="PF02653">
    <property type="entry name" value="BPD_transp_2"/>
    <property type="match status" value="1"/>
</dbReference>
<dbReference type="AlphaFoldDB" id="A0A3C1KD30"/>
<reference evidence="7 8" key="1">
    <citation type="journal article" date="2018" name="Nat. Biotechnol.">
        <title>A standardized bacterial taxonomy based on genome phylogeny substantially revises the tree of life.</title>
        <authorList>
            <person name="Parks D.H."/>
            <person name="Chuvochina M."/>
            <person name="Waite D.W."/>
            <person name="Rinke C."/>
            <person name="Skarshewski A."/>
            <person name="Chaumeil P.A."/>
            <person name="Hugenholtz P."/>
        </authorList>
    </citation>
    <scope>NUCLEOTIDE SEQUENCE [LARGE SCALE GENOMIC DNA]</scope>
    <source>
        <strain evidence="7">UBA9152</strain>
    </source>
</reference>